<evidence type="ECO:0000313" key="8">
    <source>
        <dbReference type="EMBL" id="GMR48802.1"/>
    </source>
</evidence>
<feature type="region of interest" description="Disordered" evidence="6">
    <location>
        <begin position="1062"/>
        <end position="1249"/>
    </location>
</feature>
<reference evidence="9" key="1">
    <citation type="submission" date="2022-10" db="EMBL/GenBank/DDBJ databases">
        <title>Genome assembly of Pristionchus species.</title>
        <authorList>
            <person name="Yoshida K."/>
            <person name="Sommer R.J."/>
        </authorList>
    </citation>
    <scope>NUCLEOTIDE SEQUENCE [LARGE SCALE GENOMIC DNA]</scope>
    <source>
        <strain evidence="9">RS5460</strain>
    </source>
</reference>
<accession>A0AAN5CQW0</accession>
<feature type="compositionally biased region" description="Basic and acidic residues" evidence="6">
    <location>
        <begin position="8"/>
        <end position="26"/>
    </location>
</feature>
<dbReference type="PANTHER" id="PTHR23069:SF0">
    <property type="entry name" value="TAT-BINDING HOMOLOG 7"/>
    <property type="match status" value="1"/>
</dbReference>
<dbReference type="PRINTS" id="PR00503">
    <property type="entry name" value="BROMODOMAIN"/>
</dbReference>
<dbReference type="InterPro" id="IPR003593">
    <property type="entry name" value="AAA+_ATPase"/>
</dbReference>
<feature type="compositionally biased region" description="Basic and acidic residues" evidence="6">
    <location>
        <begin position="1195"/>
        <end position="1207"/>
    </location>
</feature>
<dbReference type="GO" id="GO:0005524">
    <property type="term" value="F:ATP binding"/>
    <property type="evidence" value="ECO:0007669"/>
    <property type="project" value="UniProtKB-KW"/>
</dbReference>
<dbReference type="Pfam" id="PF00439">
    <property type="entry name" value="Bromodomain"/>
    <property type="match status" value="1"/>
</dbReference>
<keyword evidence="4 5" id="KW-0103">Bromodomain</keyword>
<dbReference type="SUPFAM" id="SSF52540">
    <property type="entry name" value="P-loop containing nucleoside triphosphate hydrolases"/>
    <property type="match status" value="2"/>
</dbReference>
<dbReference type="Gene3D" id="1.20.920.10">
    <property type="entry name" value="Bromodomain-like"/>
    <property type="match status" value="1"/>
</dbReference>
<dbReference type="SMART" id="SM00382">
    <property type="entry name" value="AAA"/>
    <property type="match status" value="1"/>
</dbReference>
<feature type="region of interest" description="Disordered" evidence="6">
    <location>
        <begin position="1"/>
        <end position="42"/>
    </location>
</feature>
<gene>
    <name evidence="8" type="ORF">PMAYCL1PPCAC_18997</name>
</gene>
<feature type="compositionally biased region" description="Low complexity" evidence="6">
    <location>
        <begin position="1160"/>
        <end position="1171"/>
    </location>
</feature>
<feature type="non-terminal residue" evidence="8">
    <location>
        <position position="1"/>
    </location>
</feature>
<dbReference type="GO" id="GO:0045815">
    <property type="term" value="P:transcription initiation-coupled chromatin remodeling"/>
    <property type="evidence" value="ECO:0007669"/>
    <property type="project" value="TreeGrafter"/>
</dbReference>
<keyword evidence="3" id="KW-0067">ATP-binding</keyword>
<evidence type="ECO:0000256" key="5">
    <source>
        <dbReference type="PROSITE-ProRule" id="PRU00035"/>
    </source>
</evidence>
<feature type="compositionally biased region" description="Basic and acidic residues" evidence="6">
    <location>
        <begin position="322"/>
        <end position="338"/>
    </location>
</feature>
<dbReference type="Pfam" id="PF17862">
    <property type="entry name" value="AAA_lid_3"/>
    <property type="match status" value="1"/>
</dbReference>
<feature type="compositionally biased region" description="Low complexity" evidence="6">
    <location>
        <begin position="1208"/>
        <end position="1221"/>
    </location>
</feature>
<dbReference type="Proteomes" id="UP001328107">
    <property type="component" value="Unassembled WGS sequence"/>
</dbReference>
<dbReference type="Gene3D" id="3.40.50.300">
    <property type="entry name" value="P-loop containing nucleotide triphosphate hydrolases"/>
    <property type="match status" value="1"/>
</dbReference>
<dbReference type="GO" id="GO:0006334">
    <property type="term" value="P:nucleosome assembly"/>
    <property type="evidence" value="ECO:0007669"/>
    <property type="project" value="TreeGrafter"/>
</dbReference>
<feature type="compositionally biased region" description="Low complexity" evidence="6">
    <location>
        <begin position="215"/>
        <end position="224"/>
    </location>
</feature>
<dbReference type="InterPro" id="IPR001487">
    <property type="entry name" value="Bromodomain"/>
</dbReference>
<dbReference type="Pfam" id="PF00004">
    <property type="entry name" value="AAA"/>
    <property type="match status" value="1"/>
</dbReference>
<dbReference type="InterPro" id="IPR018359">
    <property type="entry name" value="Bromodomain_CS"/>
</dbReference>
<name>A0AAN5CQW0_9BILA</name>
<comment type="caution">
    <text evidence="8">The sequence shown here is derived from an EMBL/GenBank/DDBJ whole genome shotgun (WGS) entry which is preliminary data.</text>
</comment>
<dbReference type="AlphaFoldDB" id="A0AAN5CQW0"/>
<dbReference type="GO" id="GO:0005634">
    <property type="term" value="C:nucleus"/>
    <property type="evidence" value="ECO:0007669"/>
    <property type="project" value="TreeGrafter"/>
</dbReference>
<feature type="compositionally biased region" description="Basic and acidic residues" evidence="6">
    <location>
        <begin position="119"/>
        <end position="128"/>
    </location>
</feature>
<evidence type="ECO:0000256" key="2">
    <source>
        <dbReference type="ARBA" id="ARBA00022741"/>
    </source>
</evidence>
<sequence length="1249" mass="140302">RPPTLQMSRHDGYSPHKDVRRSERTRSTVYKSLGENKLGVSASQMRELLAVANEMRDRDLHEKLDHRSGRYATRSSSRFVGRGDTTEEDDDDELVRRPSRRSIRRNSEVLFEPDDDEASRDAPDEKSPQTRKLPPKRRRVMVESEDDESHSGMGGAKEDEEVGDGGMYDRLKSRHKDATPNGDKTMNGSVKSSPSTTTRSSRHDRRSRAAEEAETAAAIEAVEAAEQREEEEEETEEDEGEQEPRQYPLRRERKKVERYGTVQSRPKINERRGRKFSRKIDQYDMRKTTRNYRHQMARSDSSSTDATDDEAGGSATKRRGSSRRDDDELFEQRKEKSMAKSRQRFLPINMSAKDLASTSNVVRERLRQAGASCSDIDPMSIDNTVLFDQVGGLDGHLQTLKEVVLFPMMYPEIFDRFKINPPKGCIFYGPPGTGKTLVARALANECAKGAKKVAFFMRKGADCLSKWVGESERQLRLLFDQAYAMRPSIIFFDEIDGLAPVRSSRQDQIHASIVSTLLALMDGLDARGEVIVIGATNRLDTIDPALRRPGRFDRELKFSLPDASARKDILEIHTKEWGGCKPAPEVIEWLADGSSGYCGADLKFLCTEAVLIALRERYPHIYMSSERLVLDPNQVVIEQRHLQDAMRRITPASRRDLSIPCRPMEPRTSLILRGTLERLMNTRIPAGYRQSSGASQNGIGSSQLEKVVKALESAPVVPAVRLLLTGSSLRSDTGQSSFLLPALLSKLDHLPIFSLAVGKLFADGRPEETLAQTMQSALRAAATTPAILLLPNIDQWYAVVPPSVSHMLATALENLTGFTSLLLLATCEGTLEEAGGTTPPLKGLFRMVNAFEVPLPSEEERRAYMEYITKPALVPPKKFDPSAYPAPPVATNAEVAPRKLSDREITELKKVYEGQEREFRIFLRDILARLMRDRRFHIFNNPVDIEDAQDYYEIIRRPMCMSDMMAKIDRRDYVDPQQFVDDINLIMSNALEYNPPDTEGRVIRHNAVALRDMCDALLDMELDEKFVEKMQESSRLLKEAGVKLKKQELPFTKTMPQKFTRSAAAVGFSNELDEMEEKKEEREDMGDHEESGVEEEMDHDMPSTSTPRMGAIPKTPSSSRKRKRRTGTYSFSNKKKSASKKSERPRDRSKTPECEDQKLDIAAASAAALDDQAAESMDSIDGSSGGRASDESVSLEERKSSREEKAGSEAAAAVAGESPSSAERESGPSQVNSSPEKMEEEEEEKEKED</sequence>
<feature type="region of interest" description="Disordered" evidence="6">
    <location>
        <begin position="60"/>
        <end position="343"/>
    </location>
</feature>
<dbReference type="GO" id="GO:0006337">
    <property type="term" value="P:nucleosome disassembly"/>
    <property type="evidence" value="ECO:0007669"/>
    <property type="project" value="TreeGrafter"/>
</dbReference>
<evidence type="ECO:0000313" key="9">
    <source>
        <dbReference type="Proteomes" id="UP001328107"/>
    </source>
</evidence>
<dbReference type="PROSITE" id="PS00633">
    <property type="entry name" value="BROMODOMAIN_1"/>
    <property type="match status" value="1"/>
</dbReference>
<organism evidence="8 9">
    <name type="scientific">Pristionchus mayeri</name>
    <dbReference type="NCBI Taxonomy" id="1317129"/>
    <lineage>
        <taxon>Eukaryota</taxon>
        <taxon>Metazoa</taxon>
        <taxon>Ecdysozoa</taxon>
        <taxon>Nematoda</taxon>
        <taxon>Chromadorea</taxon>
        <taxon>Rhabditida</taxon>
        <taxon>Rhabditina</taxon>
        <taxon>Diplogasteromorpha</taxon>
        <taxon>Diplogasteroidea</taxon>
        <taxon>Neodiplogasteridae</taxon>
        <taxon>Pristionchus</taxon>
    </lineage>
</organism>
<feature type="compositionally biased region" description="Acidic residues" evidence="6">
    <location>
        <begin position="1238"/>
        <end position="1249"/>
    </location>
</feature>
<dbReference type="GO" id="GO:0042393">
    <property type="term" value="F:histone binding"/>
    <property type="evidence" value="ECO:0007669"/>
    <property type="project" value="TreeGrafter"/>
</dbReference>
<dbReference type="InterPro" id="IPR045199">
    <property type="entry name" value="ATAD2-like"/>
</dbReference>
<dbReference type="SMART" id="SM00297">
    <property type="entry name" value="BROMO"/>
    <property type="match status" value="1"/>
</dbReference>
<dbReference type="PROSITE" id="PS50014">
    <property type="entry name" value="BROMODOMAIN_2"/>
    <property type="match status" value="1"/>
</dbReference>
<dbReference type="InterPro" id="IPR027417">
    <property type="entry name" value="P-loop_NTPase"/>
</dbReference>
<dbReference type="PROSITE" id="PS00674">
    <property type="entry name" value="AAA"/>
    <property type="match status" value="1"/>
</dbReference>
<evidence type="ECO:0000256" key="4">
    <source>
        <dbReference type="ARBA" id="ARBA00023117"/>
    </source>
</evidence>
<dbReference type="GO" id="GO:0003682">
    <property type="term" value="F:chromatin binding"/>
    <property type="evidence" value="ECO:0007669"/>
    <property type="project" value="TreeGrafter"/>
</dbReference>
<keyword evidence="2" id="KW-0547">Nucleotide-binding</keyword>
<keyword evidence="9" id="KW-1185">Reference proteome</keyword>
<dbReference type="InterPro" id="IPR041569">
    <property type="entry name" value="AAA_lid_3"/>
</dbReference>
<feature type="domain" description="Bromo" evidence="7">
    <location>
        <begin position="931"/>
        <end position="1001"/>
    </location>
</feature>
<evidence type="ECO:0000256" key="1">
    <source>
        <dbReference type="ARBA" id="ARBA00006914"/>
    </source>
</evidence>
<proteinExistence type="inferred from homology"/>
<evidence type="ECO:0000259" key="7">
    <source>
        <dbReference type="PROSITE" id="PS50014"/>
    </source>
</evidence>
<feature type="compositionally biased region" description="Acidic residues" evidence="6">
    <location>
        <begin position="228"/>
        <end position="241"/>
    </location>
</feature>
<feature type="compositionally biased region" description="Basic and acidic residues" evidence="6">
    <location>
        <begin position="1140"/>
        <end position="1159"/>
    </location>
</feature>
<dbReference type="InterPro" id="IPR036427">
    <property type="entry name" value="Bromodomain-like_sf"/>
</dbReference>
<dbReference type="PANTHER" id="PTHR23069">
    <property type="entry name" value="AAA DOMAIN-CONTAINING"/>
    <property type="match status" value="1"/>
</dbReference>
<feature type="non-terminal residue" evidence="8">
    <location>
        <position position="1249"/>
    </location>
</feature>
<dbReference type="GO" id="GO:0016887">
    <property type="term" value="F:ATP hydrolysis activity"/>
    <property type="evidence" value="ECO:0007669"/>
    <property type="project" value="InterPro"/>
</dbReference>
<dbReference type="InterPro" id="IPR003959">
    <property type="entry name" value="ATPase_AAA_core"/>
</dbReference>
<comment type="similarity">
    <text evidence="1">Belongs to the AAA ATPase family.</text>
</comment>
<feature type="compositionally biased region" description="Acidic residues" evidence="6">
    <location>
        <begin position="1083"/>
        <end position="1098"/>
    </location>
</feature>
<dbReference type="InterPro" id="IPR003960">
    <property type="entry name" value="ATPase_AAA_CS"/>
</dbReference>
<evidence type="ECO:0000256" key="6">
    <source>
        <dbReference type="SAM" id="MobiDB-lite"/>
    </source>
</evidence>
<feature type="compositionally biased region" description="Basic and acidic residues" evidence="6">
    <location>
        <begin position="278"/>
        <end position="287"/>
    </location>
</feature>
<feature type="compositionally biased region" description="Polar residues" evidence="6">
    <location>
        <begin position="182"/>
        <end position="191"/>
    </location>
</feature>
<dbReference type="Gene3D" id="1.10.8.60">
    <property type="match status" value="1"/>
</dbReference>
<dbReference type="EMBL" id="BTRK01000004">
    <property type="protein sequence ID" value="GMR48802.1"/>
    <property type="molecule type" value="Genomic_DNA"/>
</dbReference>
<evidence type="ECO:0000256" key="3">
    <source>
        <dbReference type="ARBA" id="ARBA00022840"/>
    </source>
</evidence>
<protein>
    <recommendedName>
        <fullName evidence="7">Bromo domain-containing protein</fullName>
    </recommendedName>
</protein>
<dbReference type="FunFam" id="3.40.50.300:FF:000061">
    <property type="entry name" value="ATPase family, AAA domain-containing 2"/>
    <property type="match status" value="1"/>
</dbReference>
<dbReference type="SUPFAM" id="SSF47370">
    <property type="entry name" value="Bromodomain"/>
    <property type="match status" value="1"/>
</dbReference>